<dbReference type="SFLD" id="SFLDG00358">
    <property type="entry name" value="Main_(cytGST)"/>
    <property type="match status" value="1"/>
</dbReference>
<dbReference type="PROSITE" id="PS50405">
    <property type="entry name" value="GST_CTER"/>
    <property type="match status" value="1"/>
</dbReference>
<reference evidence="4" key="1">
    <citation type="journal article" date="2020" name="Stud. Mycol.">
        <title>101 Dothideomycetes genomes: a test case for predicting lifestyles and emergence of pathogens.</title>
        <authorList>
            <person name="Haridas S."/>
            <person name="Albert R."/>
            <person name="Binder M."/>
            <person name="Bloem J."/>
            <person name="Labutti K."/>
            <person name="Salamov A."/>
            <person name="Andreopoulos B."/>
            <person name="Baker S."/>
            <person name="Barry K."/>
            <person name="Bills G."/>
            <person name="Bluhm B."/>
            <person name="Cannon C."/>
            <person name="Castanera R."/>
            <person name="Culley D."/>
            <person name="Daum C."/>
            <person name="Ezra D."/>
            <person name="Gonzalez J."/>
            <person name="Henrissat B."/>
            <person name="Kuo A."/>
            <person name="Liang C."/>
            <person name="Lipzen A."/>
            <person name="Lutzoni F."/>
            <person name="Magnuson J."/>
            <person name="Mondo S."/>
            <person name="Nolan M."/>
            <person name="Ohm R."/>
            <person name="Pangilinan J."/>
            <person name="Park H.-J."/>
            <person name="Ramirez L."/>
            <person name="Alfaro M."/>
            <person name="Sun H."/>
            <person name="Tritt A."/>
            <person name="Yoshinaga Y."/>
            <person name="Zwiers L.-H."/>
            <person name="Turgeon B."/>
            <person name="Goodwin S."/>
            <person name="Spatafora J."/>
            <person name="Crous P."/>
            <person name="Grigoriev I."/>
        </authorList>
    </citation>
    <scope>NUCLEOTIDE SEQUENCE</scope>
    <source>
        <strain evidence="4">CBS 109.77</strain>
    </source>
</reference>
<feature type="domain" description="GST N-terminal" evidence="2">
    <location>
        <begin position="29"/>
        <end position="107"/>
    </location>
</feature>
<dbReference type="InterPro" id="IPR050983">
    <property type="entry name" value="GST_Omega/HSP26"/>
</dbReference>
<dbReference type="InterPro" id="IPR004045">
    <property type="entry name" value="Glutathione_S-Trfase_N"/>
</dbReference>
<dbReference type="SUPFAM" id="SSF47616">
    <property type="entry name" value="GST C-terminal domain-like"/>
    <property type="match status" value="1"/>
</dbReference>
<sequence>MGKDHPDADLHPEATGPAAALVKAHAAENPLKLYSGWFCPFVQRVWIALEEKKIPYQYIEVNPYHKPASLLALNPRGLVPTLQYNNKPLYESAVLVQFLDDAYPTHTPHLLPADAYERARTRIWIDFTTSRLIPSFHRFLQHQGGGEALREKRAEFLGYLKEFAREMEGGAGPYFLGSEFSLVDVVVAPWAVRLWVFDYFKGGLGIPGPGEGGEDEGVWERWRVWVGAVEARESVRRTLSEREFYLPIYQRYAEDRAQSELAKATRAGRGVP</sequence>
<keyword evidence="5" id="KW-1185">Reference proteome</keyword>
<dbReference type="PANTHER" id="PTHR43968">
    <property type="match status" value="1"/>
</dbReference>
<dbReference type="Gene3D" id="3.40.30.10">
    <property type="entry name" value="Glutaredoxin"/>
    <property type="match status" value="1"/>
</dbReference>
<protein>
    <submittedName>
        <fullName evidence="4">Glutathione S-transferase</fullName>
    </submittedName>
</protein>
<dbReference type="InterPro" id="IPR005442">
    <property type="entry name" value="GST_omega"/>
</dbReference>
<evidence type="ECO:0000313" key="4">
    <source>
        <dbReference type="EMBL" id="KAF2800775.1"/>
    </source>
</evidence>
<feature type="domain" description="GST C-terminal" evidence="3">
    <location>
        <begin position="114"/>
        <end position="248"/>
    </location>
</feature>
<dbReference type="InterPro" id="IPR010987">
    <property type="entry name" value="Glutathione-S-Trfase_C-like"/>
</dbReference>
<dbReference type="SFLD" id="SFLDS00019">
    <property type="entry name" value="Glutathione_Transferase_(cytos"/>
    <property type="match status" value="1"/>
</dbReference>
<keyword evidence="1" id="KW-0560">Oxidoreductase</keyword>
<dbReference type="Pfam" id="PF13409">
    <property type="entry name" value="GST_N_2"/>
    <property type="match status" value="1"/>
</dbReference>
<dbReference type="InterPro" id="IPR036282">
    <property type="entry name" value="Glutathione-S-Trfase_C_sf"/>
</dbReference>
<dbReference type="PANTHER" id="PTHR43968:SF13">
    <property type="entry name" value="GLUTATHIONE TRANSFERASE OMEGA-1"/>
    <property type="match status" value="1"/>
</dbReference>
<dbReference type="InterPro" id="IPR036249">
    <property type="entry name" value="Thioredoxin-like_sf"/>
</dbReference>
<dbReference type="CDD" id="cd00299">
    <property type="entry name" value="GST_C_family"/>
    <property type="match status" value="1"/>
</dbReference>
<keyword evidence="4" id="KW-0808">Transferase</keyword>
<dbReference type="PRINTS" id="PR01625">
    <property type="entry name" value="GSTRNSFRASEO"/>
</dbReference>
<proteinExistence type="predicted"/>
<dbReference type="GO" id="GO:0045174">
    <property type="term" value="F:glutathione dehydrogenase (ascorbate) activity"/>
    <property type="evidence" value="ECO:0007669"/>
    <property type="project" value="UniProtKB-ARBA"/>
</dbReference>
<dbReference type="Pfam" id="PF13410">
    <property type="entry name" value="GST_C_2"/>
    <property type="match status" value="1"/>
</dbReference>
<evidence type="ECO:0000259" key="3">
    <source>
        <dbReference type="PROSITE" id="PS50405"/>
    </source>
</evidence>
<dbReference type="PROSITE" id="PS50404">
    <property type="entry name" value="GST_NTER"/>
    <property type="match status" value="1"/>
</dbReference>
<dbReference type="Proteomes" id="UP000799757">
    <property type="component" value="Unassembled WGS sequence"/>
</dbReference>
<evidence type="ECO:0000259" key="2">
    <source>
        <dbReference type="PROSITE" id="PS50404"/>
    </source>
</evidence>
<dbReference type="OrthoDB" id="4951845at2759"/>
<organism evidence="4 5">
    <name type="scientific">Melanomma pulvis-pyrius CBS 109.77</name>
    <dbReference type="NCBI Taxonomy" id="1314802"/>
    <lineage>
        <taxon>Eukaryota</taxon>
        <taxon>Fungi</taxon>
        <taxon>Dikarya</taxon>
        <taxon>Ascomycota</taxon>
        <taxon>Pezizomycotina</taxon>
        <taxon>Dothideomycetes</taxon>
        <taxon>Pleosporomycetidae</taxon>
        <taxon>Pleosporales</taxon>
        <taxon>Melanommataceae</taxon>
        <taxon>Melanomma</taxon>
    </lineage>
</organism>
<dbReference type="GO" id="GO:0004364">
    <property type="term" value="F:glutathione transferase activity"/>
    <property type="evidence" value="ECO:0007669"/>
    <property type="project" value="InterPro"/>
</dbReference>
<dbReference type="AlphaFoldDB" id="A0A6A6XXN0"/>
<evidence type="ECO:0000313" key="5">
    <source>
        <dbReference type="Proteomes" id="UP000799757"/>
    </source>
</evidence>
<accession>A0A6A6XXN0</accession>
<dbReference type="GO" id="GO:0005737">
    <property type="term" value="C:cytoplasm"/>
    <property type="evidence" value="ECO:0007669"/>
    <property type="project" value="InterPro"/>
</dbReference>
<dbReference type="SUPFAM" id="SSF52833">
    <property type="entry name" value="Thioredoxin-like"/>
    <property type="match status" value="1"/>
</dbReference>
<name>A0A6A6XXN0_9PLEO</name>
<dbReference type="Gene3D" id="1.20.1050.10">
    <property type="match status" value="1"/>
</dbReference>
<dbReference type="EMBL" id="MU001742">
    <property type="protein sequence ID" value="KAF2800775.1"/>
    <property type="molecule type" value="Genomic_DNA"/>
</dbReference>
<gene>
    <name evidence="4" type="ORF">K505DRAFT_263036</name>
</gene>
<evidence type="ECO:0000256" key="1">
    <source>
        <dbReference type="ARBA" id="ARBA00023002"/>
    </source>
</evidence>
<dbReference type="InterPro" id="IPR040079">
    <property type="entry name" value="Glutathione_S-Trfase"/>
</dbReference>